<dbReference type="PRINTS" id="PR01713">
    <property type="entry name" value="NUCEPIMERASE"/>
</dbReference>
<dbReference type="Proteomes" id="UP000178991">
    <property type="component" value="Unassembled WGS sequence"/>
</dbReference>
<name>A0A1G2HL67_9BACT</name>
<evidence type="ECO:0000313" key="2">
    <source>
        <dbReference type="EMBL" id="OGZ62648.1"/>
    </source>
</evidence>
<feature type="domain" description="NAD-dependent epimerase/dehydratase" evidence="1">
    <location>
        <begin position="5"/>
        <end position="224"/>
    </location>
</feature>
<protein>
    <recommendedName>
        <fullName evidence="1">NAD-dependent epimerase/dehydratase domain-containing protein</fullName>
    </recommendedName>
</protein>
<dbReference type="PANTHER" id="PTHR43245">
    <property type="entry name" value="BIFUNCTIONAL POLYMYXIN RESISTANCE PROTEIN ARNA"/>
    <property type="match status" value="1"/>
</dbReference>
<dbReference type="AlphaFoldDB" id="A0A1G2HL67"/>
<sequence length="315" mass="34742">MKKYLIIGGAGFIGSHLSKALLAKGNKVAVIDIAAKSVDAGAVHYLVDVQHAKSVAAVFKKEKPDFVFHLAGAINLRREITDPLFIKDMDFLLRAKIILDACKKYNVKKIIFISSGGSVYENAKEVPTPEEYLAHPASLYGLANLMIEKYIDLYCKSNGINFTIPRVSNAYGPRQWQSGLIPASISKMSCGIKPVLFGNGGQTRDFIYIDDVVDALILLAQKGPGRKATEDPRQSRDKNEVYNVASGKEIDLKKIIELIGQSLGADIKPEYKNSKNAGTEKSALDIKKIQKELGWSPKTDIKTGILKVIEWYKKI</sequence>
<dbReference type="Pfam" id="PF01370">
    <property type="entry name" value="Epimerase"/>
    <property type="match status" value="1"/>
</dbReference>
<gene>
    <name evidence="2" type="ORF">A2639_00580</name>
</gene>
<proteinExistence type="predicted"/>
<dbReference type="PANTHER" id="PTHR43245:SF13">
    <property type="entry name" value="UDP-D-APIOSE_UDP-D-XYLOSE SYNTHASE 2"/>
    <property type="match status" value="1"/>
</dbReference>
<dbReference type="InterPro" id="IPR036291">
    <property type="entry name" value="NAD(P)-bd_dom_sf"/>
</dbReference>
<organism evidence="2 3">
    <name type="scientific">Candidatus Staskawiczbacteria bacterium RIFCSPHIGHO2_01_FULL_34_27</name>
    <dbReference type="NCBI Taxonomy" id="1802199"/>
    <lineage>
        <taxon>Bacteria</taxon>
        <taxon>Candidatus Staskawicziibacteriota</taxon>
    </lineage>
</organism>
<reference evidence="2 3" key="1">
    <citation type="journal article" date="2016" name="Nat. Commun.">
        <title>Thousands of microbial genomes shed light on interconnected biogeochemical processes in an aquifer system.</title>
        <authorList>
            <person name="Anantharaman K."/>
            <person name="Brown C.T."/>
            <person name="Hug L.A."/>
            <person name="Sharon I."/>
            <person name="Castelle C.J."/>
            <person name="Probst A.J."/>
            <person name="Thomas B.C."/>
            <person name="Singh A."/>
            <person name="Wilkins M.J."/>
            <person name="Karaoz U."/>
            <person name="Brodie E.L."/>
            <person name="Williams K.H."/>
            <person name="Hubbard S.S."/>
            <person name="Banfield J.F."/>
        </authorList>
    </citation>
    <scope>NUCLEOTIDE SEQUENCE [LARGE SCALE GENOMIC DNA]</scope>
</reference>
<accession>A0A1G2HL67</accession>
<evidence type="ECO:0000259" key="1">
    <source>
        <dbReference type="Pfam" id="PF01370"/>
    </source>
</evidence>
<dbReference type="Gene3D" id="3.40.50.720">
    <property type="entry name" value="NAD(P)-binding Rossmann-like Domain"/>
    <property type="match status" value="1"/>
</dbReference>
<dbReference type="InterPro" id="IPR001509">
    <property type="entry name" value="Epimerase_deHydtase"/>
</dbReference>
<dbReference type="EMBL" id="MHOL01000016">
    <property type="protein sequence ID" value="OGZ62648.1"/>
    <property type="molecule type" value="Genomic_DNA"/>
</dbReference>
<comment type="caution">
    <text evidence="2">The sequence shown here is derived from an EMBL/GenBank/DDBJ whole genome shotgun (WGS) entry which is preliminary data.</text>
</comment>
<dbReference type="InterPro" id="IPR050177">
    <property type="entry name" value="Lipid_A_modif_metabolic_enz"/>
</dbReference>
<dbReference type="SUPFAM" id="SSF51735">
    <property type="entry name" value="NAD(P)-binding Rossmann-fold domains"/>
    <property type="match status" value="1"/>
</dbReference>
<evidence type="ECO:0000313" key="3">
    <source>
        <dbReference type="Proteomes" id="UP000178991"/>
    </source>
</evidence>